<name>A0A4V2Q8I2_9FIRM</name>
<dbReference type="EMBL" id="SLUI01000007">
    <property type="protein sequence ID" value="TCL36780.1"/>
    <property type="molecule type" value="Genomic_DNA"/>
</dbReference>
<dbReference type="SUPFAM" id="SSF89796">
    <property type="entry name" value="CoA-transferase family III (CaiB/BaiF)"/>
    <property type="match status" value="1"/>
</dbReference>
<gene>
    <name evidence="2" type="ORF">EV210_10742</name>
</gene>
<dbReference type="GO" id="GO:0008410">
    <property type="term" value="F:CoA-transferase activity"/>
    <property type="evidence" value="ECO:0007669"/>
    <property type="project" value="TreeGrafter"/>
</dbReference>
<evidence type="ECO:0000256" key="1">
    <source>
        <dbReference type="ARBA" id="ARBA00022679"/>
    </source>
</evidence>
<comment type="caution">
    <text evidence="2">The sequence shown here is derived from an EMBL/GenBank/DDBJ whole genome shotgun (WGS) entry which is preliminary data.</text>
</comment>
<dbReference type="Gene3D" id="3.40.50.10540">
    <property type="entry name" value="Crotonobetainyl-coa:carnitine coa-transferase, domain 1"/>
    <property type="match status" value="1"/>
</dbReference>
<sequence length="389" mass="42763">MLPLTGIKVVDLTRVVAGPVCTLNLAEMGAEVIKIEAPGKGDDTRATPPFINGESTWFMMMNCNKKSITLDLKSQEGKEVVWRLIDQADVFVQNFRPGVANRLGFSYEAVVARNPRMIYCSISGYGSDDERGAYDPVIQGESGFMSVTGDPHGEPMKVAVPICDLVSALYAVQGILYSLIQRDKTGRGQHIDISMLSAMISLFHLPGSKYLGTGQNPPRMGNAHLAFAPYRMFSTSDGYIDIACGNDSLYGKFCDALELGQLKDDPRYLKNKDRMANRDQLNQILEPVLQKKDTAKWCEILTKAGVPSGPIRTTVDIFTDPVLQQKGDIIDIEHSKAGKIKIVGNPVRMSETSVEYRPAPELGANSREILQELGYSSQEISMMQENGIS</sequence>
<dbReference type="Proteomes" id="UP000295063">
    <property type="component" value="Unassembled WGS sequence"/>
</dbReference>
<keyword evidence="3" id="KW-1185">Reference proteome</keyword>
<keyword evidence="1 2" id="KW-0808">Transferase</keyword>
<protein>
    <submittedName>
        <fullName evidence="2">Formyl-CoA transferase/CoA:oxalate CoA-transferase</fullName>
    </submittedName>
</protein>
<dbReference type="Gene3D" id="3.30.1540.10">
    <property type="entry name" value="formyl-coa transferase, domain 3"/>
    <property type="match status" value="1"/>
</dbReference>
<dbReference type="OrthoDB" id="9797653at2"/>
<dbReference type="InterPro" id="IPR023606">
    <property type="entry name" value="CoA-Trfase_III_dom_1_sf"/>
</dbReference>
<dbReference type="PANTHER" id="PTHR48207:SF3">
    <property type="entry name" value="SUCCINATE--HYDROXYMETHYLGLUTARATE COA-TRANSFERASE"/>
    <property type="match status" value="1"/>
</dbReference>
<dbReference type="PANTHER" id="PTHR48207">
    <property type="entry name" value="SUCCINATE--HYDROXYMETHYLGLUTARATE COA-TRANSFERASE"/>
    <property type="match status" value="1"/>
</dbReference>
<dbReference type="InterPro" id="IPR044855">
    <property type="entry name" value="CoA-Trfase_III_dom3_sf"/>
</dbReference>
<reference evidence="2 3" key="1">
    <citation type="submission" date="2019-03" db="EMBL/GenBank/DDBJ databases">
        <title>Genomic Encyclopedia of Type Strains, Phase IV (KMG-IV): sequencing the most valuable type-strain genomes for metagenomic binning, comparative biology and taxonomic classification.</title>
        <authorList>
            <person name="Goeker M."/>
        </authorList>
    </citation>
    <scope>NUCLEOTIDE SEQUENCE [LARGE SCALE GENOMIC DNA]</scope>
    <source>
        <strain evidence="2 3">DSM 15969</strain>
    </source>
</reference>
<organism evidence="2 3">
    <name type="scientific">Anaerospora hongkongensis</name>
    <dbReference type="NCBI Taxonomy" id="244830"/>
    <lineage>
        <taxon>Bacteria</taxon>
        <taxon>Bacillati</taxon>
        <taxon>Bacillota</taxon>
        <taxon>Negativicutes</taxon>
        <taxon>Selenomonadales</taxon>
        <taxon>Sporomusaceae</taxon>
        <taxon>Anaerospora</taxon>
    </lineage>
</organism>
<dbReference type="Pfam" id="PF02515">
    <property type="entry name" value="CoA_transf_3"/>
    <property type="match status" value="1"/>
</dbReference>
<dbReference type="RefSeq" id="WP_132080226.1">
    <property type="nucleotide sequence ID" value="NZ_SLUI01000007.1"/>
</dbReference>
<evidence type="ECO:0000313" key="3">
    <source>
        <dbReference type="Proteomes" id="UP000295063"/>
    </source>
</evidence>
<evidence type="ECO:0000313" key="2">
    <source>
        <dbReference type="EMBL" id="TCL36780.1"/>
    </source>
</evidence>
<dbReference type="InterPro" id="IPR050483">
    <property type="entry name" value="CoA-transferase_III_domain"/>
</dbReference>
<dbReference type="AlphaFoldDB" id="A0A4V2Q8I2"/>
<dbReference type="InterPro" id="IPR003673">
    <property type="entry name" value="CoA-Trfase_fam_III"/>
</dbReference>
<proteinExistence type="predicted"/>
<accession>A0A4V2Q8I2</accession>